<evidence type="ECO:0000256" key="1">
    <source>
        <dbReference type="SAM" id="SignalP"/>
    </source>
</evidence>
<feature type="signal peptide" evidence="1">
    <location>
        <begin position="1"/>
        <end position="21"/>
    </location>
</feature>
<protein>
    <submittedName>
        <fullName evidence="2">Uncharacterized protein</fullName>
    </submittedName>
</protein>
<reference evidence="2 3" key="1">
    <citation type="submission" date="2019-06" db="EMBL/GenBank/DDBJ databases">
        <title>Spirosoma utsteinense sp. nov. isolated from Antarctic ice-free soils.</title>
        <authorList>
            <person name="Tahon G."/>
        </authorList>
    </citation>
    <scope>NUCLEOTIDE SEQUENCE [LARGE SCALE GENOMIC DNA]</scope>
    <source>
        <strain evidence="2 3">LMG 31447</strain>
    </source>
</reference>
<accession>A0ABR6WBV7</accession>
<keyword evidence="3" id="KW-1185">Reference proteome</keyword>
<name>A0ABR6WBV7_9BACT</name>
<dbReference type="RefSeq" id="WP_186740029.1">
    <property type="nucleotide sequence ID" value="NZ_VFIA01000035.1"/>
</dbReference>
<sequence>MGLKVTILLLLVSFVPQRADAQLDWLLKQVEFKPILKAHLKEVKRKGGPPLVSTLTFSYKNDTLAVNLSSISLLSELEKDLPVSFTRIKNQPFLIFDGSEKLIHDKPERFETAKAFVGGNLCDDLTYRKLLAQPGSKEVPVPCGWLYHPSIDRSLFWKGRLVKHKYIPSS</sequence>
<organism evidence="2 3">
    <name type="scientific">Spirosoma utsteinense</name>
    <dbReference type="NCBI Taxonomy" id="2585773"/>
    <lineage>
        <taxon>Bacteria</taxon>
        <taxon>Pseudomonadati</taxon>
        <taxon>Bacteroidota</taxon>
        <taxon>Cytophagia</taxon>
        <taxon>Cytophagales</taxon>
        <taxon>Cytophagaceae</taxon>
        <taxon>Spirosoma</taxon>
    </lineage>
</organism>
<gene>
    <name evidence="2" type="ORF">FH603_4554</name>
</gene>
<comment type="caution">
    <text evidence="2">The sequence shown here is derived from an EMBL/GenBank/DDBJ whole genome shotgun (WGS) entry which is preliminary data.</text>
</comment>
<evidence type="ECO:0000313" key="3">
    <source>
        <dbReference type="Proteomes" id="UP000700732"/>
    </source>
</evidence>
<feature type="chain" id="PRO_5046541002" evidence="1">
    <location>
        <begin position="22"/>
        <end position="170"/>
    </location>
</feature>
<dbReference type="EMBL" id="VFIA01000035">
    <property type="protein sequence ID" value="MBC3794027.1"/>
    <property type="molecule type" value="Genomic_DNA"/>
</dbReference>
<proteinExistence type="predicted"/>
<keyword evidence="1" id="KW-0732">Signal</keyword>
<dbReference type="Proteomes" id="UP000700732">
    <property type="component" value="Unassembled WGS sequence"/>
</dbReference>
<evidence type="ECO:0000313" key="2">
    <source>
        <dbReference type="EMBL" id="MBC3794027.1"/>
    </source>
</evidence>